<feature type="binding site" evidence="11">
    <location>
        <position position="13"/>
    </location>
    <ligand>
        <name>ADP</name>
        <dbReference type="ChEBI" id="CHEBI:456216"/>
    </ligand>
</feature>
<dbReference type="Pfam" id="PF02782">
    <property type="entry name" value="FGGY_C"/>
    <property type="match status" value="1"/>
</dbReference>
<dbReference type="NCBIfam" id="TIGR01311">
    <property type="entry name" value="glycerol_kin"/>
    <property type="match status" value="1"/>
</dbReference>
<feature type="binding site" evidence="11">
    <location>
        <position position="410"/>
    </location>
    <ligand>
        <name>ADP</name>
        <dbReference type="ChEBI" id="CHEBI:456216"/>
    </ligand>
</feature>
<feature type="binding site" evidence="11">
    <location>
        <position position="414"/>
    </location>
    <ligand>
        <name>ADP</name>
        <dbReference type="ChEBI" id="CHEBI:456216"/>
    </ligand>
</feature>
<dbReference type="InterPro" id="IPR005999">
    <property type="entry name" value="Glycerol_kin"/>
</dbReference>
<keyword evidence="5 11" id="KW-0418">Kinase</keyword>
<feature type="domain" description="Carbohydrate kinase FGGY N-terminal" evidence="13">
    <location>
        <begin position="5"/>
        <end position="251"/>
    </location>
</feature>
<evidence type="ECO:0000256" key="12">
    <source>
        <dbReference type="RuleBase" id="RU003733"/>
    </source>
</evidence>
<dbReference type="HAMAP" id="MF_00186">
    <property type="entry name" value="Glycerol_kin"/>
    <property type="match status" value="1"/>
</dbReference>
<feature type="binding site" evidence="11">
    <location>
        <position position="84"/>
    </location>
    <ligand>
        <name>glycerol</name>
        <dbReference type="ChEBI" id="CHEBI:17754"/>
    </ligand>
</feature>
<dbReference type="GO" id="GO:0005829">
    <property type="term" value="C:cytosol"/>
    <property type="evidence" value="ECO:0007669"/>
    <property type="project" value="TreeGrafter"/>
</dbReference>
<dbReference type="STRING" id="28034.BFX07_13750"/>
<dbReference type="PROSITE" id="PS00933">
    <property type="entry name" value="FGGY_KINASES_1"/>
    <property type="match status" value="1"/>
</dbReference>
<feature type="binding site" evidence="11">
    <location>
        <position position="245"/>
    </location>
    <ligand>
        <name>glycerol</name>
        <dbReference type="ChEBI" id="CHEBI:17754"/>
    </ligand>
</feature>
<evidence type="ECO:0000256" key="4">
    <source>
        <dbReference type="ARBA" id="ARBA00022741"/>
    </source>
</evidence>
<feature type="binding site" evidence="11">
    <location>
        <position position="14"/>
    </location>
    <ligand>
        <name>ATP</name>
        <dbReference type="ChEBI" id="CHEBI:30616"/>
    </ligand>
</feature>
<evidence type="ECO:0000256" key="11">
    <source>
        <dbReference type="HAMAP-Rule" id="MF_00186"/>
    </source>
</evidence>
<keyword evidence="16" id="KW-1185">Reference proteome</keyword>
<protein>
    <recommendedName>
        <fullName evidence="11">Glycerol kinase</fullName>
        <ecNumber evidence="11">2.7.1.30</ecNumber>
    </recommendedName>
    <alternativeName>
        <fullName evidence="11">ATP:glycerol 3-phosphotransferase</fullName>
    </alternativeName>
    <alternativeName>
        <fullName evidence="11">Glycerokinase</fullName>
        <shortName evidence="11">GK</shortName>
    </alternativeName>
</protein>
<feature type="binding site" evidence="11">
    <location>
        <position position="83"/>
    </location>
    <ligand>
        <name>sn-glycerol 3-phosphate</name>
        <dbReference type="ChEBI" id="CHEBI:57597"/>
    </ligand>
</feature>
<feature type="domain" description="Carbohydrate kinase FGGY C-terminal" evidence="14">
    <location>
        <begin position="261"/>
        <end position="449"/>
    </location>
</feature>
<dbReference type="InterPro" id="IPR018483">
    <property type="entry name" value="Carb_kinase_FGGY_CS"/>
</dbReference>
<evidence type="ECO:0000259" key="14">
    <source>
        <dbReference type="Pfam" id="PF02782"/>
    </source>
</evidence>
<dbReference type="FunFam" id="3.30.420.40:FF:000008">
    <property type="entry name" value="Glycerol kinase"/>
    <property type="match status" value="1"/>
</dbReference>
<evidence type="ECO:0000256" key="5">
    <source>
        <dbReference type="ARBA" id="ARBA00022777"/>
    </source>
</evidence>
<feature type="binding site" evidence="11">
    <location>
        <position position="15"/>
    </location>
    <ligand>
        <name>ATP</name>
        <dbReference type="ChEBI" id="CHEBI:30616"/>
    </ligand>
</feature>
<evidence type="ECO:0000256" key="6">
    <source>
        <dbReference type="ARBA" id="ARBA00022798"/>
    </source>
</evidence>
<evidence type="ECO:0000256" key="2">
    <source>
        <dbReference type="ARBA" id="ARBA00009156"/>
    </source>
</evidence>
<evidence type="ECO:0000256" key="7">
    <source>
        <dbReference type="ARBA" id="ARBA00022840"/>
    </source>
</evidence>
<dbReference type="EC" id="2.7.1.30" evidence="11"/>
<evidence type="ECO:0000313" key="15">
    <source>
        <dbReference type="EMBL" id="SMC04085.1"/>
    </source>
</evidence>
<feature type="binding site" evidence="11">
    <location>
        <position position="410"/>
    </location>
    <ligand>
        <name>ATP</name>
        <dbReference type="ChEBI" id="CHEBI:30616"/>
    </ligand>
</feature>
<feature type="binding site" evidence="11">
    <location>
        <position position="13"/>
    </location>
    <ligand>
        <name>ATP</name>
        <dbReference type="ChEBI" id="CHEBI:30616"/>
    </ligand>
</feature>
<feature type="binding site" evidence="11">
    <location>
        <position position="135"/>
    </location>
    <ligand>
        <name>sn-glycerol 3-phosphate</name>
        <dbReference type="ChEBI" id="CHEBI:57597"/>
    </ligand>
</feature>
<dbReference type="InterPro" id="IPR018484">
    <property type="entry name" value="FGGY_N"/>
</dbReference>
<dbReference type="Pfam" id="PF00370">
    <property type="entry name" value="FGGY_N"/>
    <property type="match status" value="1"/>
</dbReference>
<feature type="binding site" evidence="11">
    <location>
        <position position="309"/>
    </location>
    <ligand>
        <name>ADP</name>
        <dbReference type="ChEBI" id="CHEBI:456216"/>
    </ligand>
</feature>
<sequence>MHHPYVLALDQGTTSSRAILFDQAGQVVAVGQKEFRQIYPQPGWVEHDPDDIWHSQWQAIQECLNKSQVPISQIQAIGITNQRETTIVWNKNTGQPIYNAIVWQCRRTAGYCDTLREQNLSDTFRKKTGLVIDAYFSGTKVAWILDHVPGARDLAAKGELVFGTVDSWLIYKLTDGAAHVTDYSNASRTLLYNIHELSWDEDLLKILNIPSSMCPTVVNSSGICAYTSTHWFGHNIPIAGIAGDQQAALFGQGCFNPGSVKNTYGTGSFLLMNTGTTPVVSDHGLLTTIAWGIGGQITYALEGSIFITGAVVQWLRDELQLIHTAKETEALALSVDSTDGVYVVPAFVGLGAPYWDSYARGTIVGLTRGSNRAHIVRAALESIAYQTRDVLDVMQKDSHRSISALRVDGGAIANQFLAQFQADILGILVQRPQVTETTAMGAAFLAGLATGVWPGFEPLTAAWHLDAEFSPVMDESTRERLYRGWHKAVSRAQNWIDGNDGE</sequence>
<feature type="binding site" evidence="11">
    <location>
        <position position="135"/>
    </location>
    <ligand>
        <name>glycerol</name>
        <dbReference type="ChEBI" id="CHEBI:17754"/>
    </ligand>
</feature>
<feature type="binding site" evidence="11">
    <location>
        <position position="244"/>
    </location>
    <ligand>
        <name>sn-glycerol 3-phosphate</name>
        <dbReference type="ChEBI" id="CHEBI:57597"/>
    </ligand>
</feature>
<evidence type="ECO:0000256" key="1">
    <source>
        <dbReference type="ARBA" id="ARBA00005190"/>
    </source>
</evidence>
<dbReference type="InterPro" id="IPR043129">
    <property type="entry name" value="ATPase_NBD"/>
</dbReference>
<dbReference type="GO" id="GO:0019563">
    <property type="term" value="P:glycerol catabolic process"/>
    <property type="evidence" value="ECO:0007669"/>
    <property type="project" value="UniProtKB-UniRule"/>
</dbReference>
<dbReference type="CDD" id="cd07786">
    <property type="entry name" value="FGGY_EcGK_like"/>
    <property type="match status" value="1"/>
</dbReference>
<dbReference type="EMBL" id="FWWY01000001">
    <property type="protein sequence ID" value="SMC04085.1"/>
    <property type="molecule type" value="Genomic_DNA"/>
</dbReference>
<dbReference type="InterPro" id="IPR018485">
    <property type="entry name" value="FGGY_C"/>
</dbReference>
<dbReference type="SUPFAM" id="SSF53067">
    <property type="entry name" value="Actin-like ATPase domain"/>
    <property type="match status" value="2"/>
</dbReference>
<feature type="binding site" evidence="11">
    <location>
        <position position="266"/>
    </location>
    <ligand>
        <name>ADP</name>
        <dbReference type="ChEBI" id="CHEBI:456216"/>
    </ligand>
</feature>
<keyword evidence="3 11" id="KW-0808">Transferase</keyword>
<evidence type="ECO:0000313" key="16">
    <source>
        <dbReference type="Proteomes" id="UP000192660"/>
    </source>
</evidence>
<feature type="binding site" evidence="11">
    <location>
        <position position="83"/>
    </location>
    <ligand>
        <name>glycerol</name>
        <dbReference type="ChEBI" id="CHEBI:17754"/>
    </ligand>
</feature>
<evidence type="ECO:0000256" key="10">
    <source>
        <dbReference type="ARBA" id="ARBA00063665"/>
    </source>
</evidence>
<comment type="function">
    <text evidence="9 11">Key enzyme in the regulation of glycerol uptake and metabolism. Catalyzes the phosphorylation of glycerol to yield sn-glycerol 3-phosphate.</text>
</comment>
<feature type="binding site" evidence="11">
    <location>
        <position position="244"/>
    </location>
    <ligand>
        <name>glycerol</name>
        <dbReference type="ChEBI" id="CHEBI:17754"/>
    </ligand>
</feature>
<dbReference type="Proteomes" id="UP000192660">
    <property type="component" value="Unassembled WGS sequence"/>
</dbReference>
<feature type="binding site" evidence="11">
    <location>
        <position position="313"/>
    </location>
    <ligand>
        <name>ATP</name>
        <dbReference type="ChEBI" id="CHEBI:30616"/>
    </ligand>
</feature>
<dbReference type="AlphaFoldDB" id="A0A1W1WCY8"/>
<keyword evidence="6 11" id="KW-0319">Glycerol metabolism</keyword>
<evidence type="ECO:0000256" key="3">
    <source>
        <dbReference type="ARBA" id="ARBA00022679"/>
    </source>
</evidence>
<dbReference type="InterPro" id="IPR000577">
    <property type="entry name" value="Carb_kinase_FGGY"/>
</dbReference>
<dbReference type="NCBIfam" id="NF000756">
    <property type="entry name" value="PRK00047.1"/>
    <property type="match status" value="1"/>
</dbReference>
<feature type="binding site" evidence="11">
    <location>
        <position position="309"/>
    </location>
    <ligand>
        <name>ATP</name>
        <dbReference type="ChEBI" id="CHEBI:30616"/>
    </ligand>
</feature>
<dbReference type="GO" id="GO:0006072">
    <property type="term" value="P:glycerol-3-phosphate metabolic process"/>
    <property type="evidence" value="ECO:0007669"/>
    <property type="project" value="InterPro"/>
</dbReference>
<comment type="pathway">
    <text evidence="1 11">Polyol metabolism; glycerol degradation via glycerol kinase pathway; sn-glycerol 3-phosphate from glycerol: step 1/1.</text>
</comment>
<comment type="catalytic activity">
    <reaction evidence="8 11">
        <text>glycerol + ATP = sn-glycerol 3-phosphate + ADP + H(+)</text>
        <dbReference type="Rhea" id="RHEA:21644"/>
        <dbReference type="ChEBI" id="CHEBI:15378"/>
        <dbReference type="ChEBI" id="CHEBI:17754"/>
        <dbReference type="ChEBI" id="CHEBI:30616"/>
        <dbReference type="ChEBI" id="CHEBI:57597"/>
        <dbReference type="ChEBI" id="CHEBI:456216"/>
        <dbReference type="EC" id="2.7.1.30"/>
    </reaction>
</comment>
<feature type="binding site" evidence="11">
    <location>
        <position position="17"/>
    </location>
    <ligand>
        <name>ADP</name>
        <dbReference type="ChEBI" id="CHEBI:456216"/>
    </ligand>
</feature>
<accession>A0A1W1WCY8</accession>
<evidence type="ECO:0000256" key="9">
    <source>
        <dbReference type="ARBA" id="ARBA00054633"/>
    </source>
</evidence>
<dbReference type="PANTHER" id="PTHR10196:SF69">
    <property type="entry name" value="GLYCEROL KINASE"/>
    <property type="match status" value="1"/>
</dbReference>
<dbReference type="PROSITE" id="PS00445">
    <property type="entry name" value="FGGY_KINASES_2"/>
    <property type="match status" value="1"/>
</dbReference>
<reference evidence="16" key="1">
    <citation type="submission" date="2017-04" db="EMBL/GenBank/DDBJ databases">
        <authorList>
            <person name="Varghese N."/>
            <person name="Submissions S."/>
        </authorList>
    </citation>
    <scope>NUCLEOTIDE SEQUENCE [LARGE SCALE GENOMIC DNA]</scope>
    <source>
        <strain evidence="16">DSM 9293</strain>
    </source>
</reference>
<dbReference type="OrthoDB" id="9805576at2"/>
<evidence type="ECO:0000256" key="8">
    <source>
        <dbReference type="ARBA" id="ARBA00052101"/>
    </source>
</evidence>
<gene>
    <name evidence="11" type="primary">glpK</name>
    <name evidence="15" type="ORF">SAMN00768000_1452</name>
</gene>
<dbReference type="GO" id="GO:0004370">
    <property type="term" value="F:glycerol kinase activity"/>
    <property type="evidence" value="ECO:0007669"/>
    <property type="project" value="UniProtKB-UniRule"/>
</dbReference>
<dbReference type="PIRSF" id="PIRSF000538">
    <property type="entry name" value="GlpK"/>
    <property type="match status" value="1"/>
</dbReference>
<dbReference type="GO" id="GO:0005524">
    <property type="term" value="F:ATP binding"/>
    <property type="evidence" value="ECO:0007669"/>
    <property type="project" value="UniProtKB-UniRule"/>
</dbReference>
<comment type="subunit">
    <text evidence="10 11">Homotetramer and homodimer (in equilibrium).</text>
</comment>
<dbReference type="UniPathway" id="UPA00618">
    <property type="reaction ID" value="UER00672"/>
</dbReference>
<comment type="activity regulation">
    <text evidence="11">Activated by phosphorylation and inhibited by fructose 1,6-bisphosphate (FBP).</text>
</comment>
<dbReference type="RefSeq" id="WP_084661174.1">
    <property type="nucleotide sequence ID" value="NZ_FWWY01000001.1"/>
</dbReference>
<proteinExistence type="inferred from homology"/>
<feature type="binding site" evidence="11">
    <location>
        <position position="84"/>
    </location>
    <ligand>
        <name>sn-glycerol 3-phosphate</name>
        <dbReference type="ChEBI" id="CHEBI:57597"/>
    </ligand>
</feature>
<feature type="binding site" evidence="11">
    <location>
        <position position="13"/>
    </location>
    <ligand>
        <name>sn-glycerol 3-phosphate</name>
        <dbReference type="ChEBI" id="CHEBI:57597"/>
    </ligand>
</feature>
<organism evidence="15 16">
    <name type="scientific">Sulfobacillus thermosulfidooxidans (strain DSM 9293 / VKM B-1269 / AT-1)</name>
    <dbReference type="NCBI Taxonomy" id="929705"/>
    <lineage>
        <taxon>Bacteria</taxon>
        <taxon>Bacillati</taxon>
        <taxon>Bacillota</taxon>
        <taxon>Clostridia</taxon>
        <taxon>Eubacteriales</taxon>
        <taxon>Clostridiales Family XVII. Incertae Sedis</taxon>
        <taxon>Sulfobacillus</taxon>
    </lineage>
</organism>
<comment type="similarity">
    <text evidence="2 11 12">Belongs to the FGGY kinase family.</text>
</comment>
<dbReference type="Gene3D" id="3.30.420.40">
    <property type="match status" value="2"/>
</dbReference>
<feature type="binding site" evidence="11">
    <location>
        <position position="266"/>
    </location>
    <ligand>
        <name>ATP</name>
        <dbReference type="ChEBI" id="CHEBI:30616"/>
    </ligand>
</feature>
<keyword evidence="4 11" id="KW-0547">Nucleotide-binding</keyword>
<name>A0A1W1WCY8_SULTA</name>
<dbReference type="FunFam" id="3.30.420.40:FF:000007">
    <property type="entry name" value="Glycerol kinase"/>
    <property type="match status" value="1"/>
</dbReference>
<evidence type="ECO:0000259" key="13">
    <source>
        <dbReference type="Pfam" id="PF00370"/>
    </source>
</evidence>
<dbReference type="PANTHER" id="PTHR10196">
    <property type="entry name" value="SUGAR KINASE"/>
    <property type="match status" value="1"/>
</dbReference>
<keyword evidence="7 11" id="KW-0067">ATP-binding</keyword>